<proteinExistence type="predicted"/>
<evidence type="ECO:0000313" key="4">
    <source>
        <dbReference type="Proteomes" id="UP000694892"/>
    </source>
</evidence>
<name>A0A974CMM4_XENLA</name>
<feature type="region of interest" description="Disordered" evidence="1">
    <location>
        <begin position="1"/>
        <end position="24"/>
    </location>
</feature>
<sequence>MLQRGLANKSSKRKEQTPKKPLKNNGVFCFTLHSKIKKKKKKKKSIAKTIIMQTPAVLLFILAVFSSYFGQS</sequence>
<evidence type="ECO:0000256" key="1">
    <source>
        <dbReference type="SAM" id="MobiDB-lite"/>
    </source>
</evidence>
<feature type="transmembrane region" description="Helical" evidence="2">
    <location>
        <begin position="45"/>
        <end position="69"/>
    </location>
</feature>
<organism evidence="3 4">
    <name type="scientific">Xenopus laevis</name>
    <name type="common">African clawed frog</name>
    <dbReference type="NCBI Taxonomy" id="8355"/>
    <lineage>
        <taxon>Eukaryota</taxon>
        <taxon>Metazoa</taxon>
        <taxon>Chordata</taxon>
        <taxon>Craniata</taxon>
        <taxon>Vertebrata</taxon>
        <taxon>Euteleostomi</taxon>
        <taxon>Amphibia</taxon>
        <taxon>Batrachia</taxon>
        <taxon>Anura</taxon>
        <taxon>Pipoidea</taxon>
        <taxon>Pipidae</taxon>
        <taxon>Xenopodinae</taxon>
        <taxon>Xenopus</taxon>
        <taxon>Xenopus</taxon>
    </lineage>
</organism>
<evidence type="ECO:0000256" key="2">
    <source>
        <dbReference type="SAM" id="Phobius"/>
    </source>
</evidence>
<accession>A0A974CMM4</accession>
<gene>
    <name evidence="3" type="ORF">XELAEV_18031184mg</name>
</gene>
<protein>
    <submittedName>
        <fullName evidence="3">Uncharacterized protein</fullName>
    </submittedName>
</protein>
<dbReference type="AlphaFoldDB" id="A0A974CMM4"/>
<reference evidence="4" key="1">
    <citation type="journal article" date="2016" name="Nature">
        <title>Genome evolution in the allotetraploid frog Xenopus laevis.</title>
        <authorList>
            <person name="Session A.M."/>
            <person name="Uno Y."/>
            <person name="Kwon T."/>
            <person name="Chapman J.A."/>
            <person name="Toyoda A."/>
            <person name="Takahashi S."/>
            <person name="Fukui A."/>
            <person name="Hikosaka A."/>
            <person name="Suzuki A."/>
            <person name="Kondo M."/>
            <person name="van Heeringen S.J."/>
            <person name="Quigley I."/>
            <person name="Heinz S."/>
            <person name="Ogino H."/>
            <person name="Ochi H."/>
            <person name="Hellsten U."/>
            <person name="Lyons J.B."/>
            <person name="Simakov O."/>
            <person name="Putnam N."/>
            <person name="Stites J."/>
            <person name="Kuroki Y."/>
            <person name="Tanaka T."/>
            <person name="Michiue T."/>
            <person name="Watanabe M."/>
            <person name="Bogdanovic O."/>
            <person name="Lister R."/>
            <person name="Georgiou G."/>
            <person name="Paranjpe S.S."/>
            <person name="van Kruijsbergen I."/>
            <person name="Shu S."/>
            <person name="Carlson J."/>
            <person name="Kinoshita T."/>
            <person name="Ohta Y."/>
            <person name="Mawaribuchi S."/>
            <person name="Jenkins J."/>
            <person name="Grimwood J."/>
            <person name="Schmutz J."/>
            <person name="Mitros T."/>
            <person name="Mozaffari S.V."/>
            <person name="Suzuki Y."/>
            <person name="Haramoto Y."/>
            <person name="Yamamoto T.S."/>
            <person name="Takagi C."/>
            <person name="Heald R."/>
            <person name="Miller K."/>
            <person name="Haudenschild C."/>
            <person name="Kitzman J."/>
            <person name="Nakayama T."/>
            <person name="Izutsu Y."/>
            <person name="Robert J."/>
            <person name="Fortriede J."/>
            <person name="Burns K."/>
            <person name="Lotay V."/>
            <person name="Karimi K."/>
            <person name="Yasuoka Y."/>
            <person name="Dichmann D.S."/>
            <person name="Flajnik M.F."/>
            <person name="Houston D.W."/>
            <person name="Shendure J."/>
            <person name="DuPasquier L."/>
            <person name="Vize P.D."/>
            <person name="Zorn A.M."/>
            <person name="Ito M."/>
            <person name="Marcotte E.M."/>
            <person name="Wallingford J.B."/>
            <person name="Ito Y."/>
            <person name="Asashima M."/>
            <person name="Ueno N."/>
            <person name="Matsuda Y."/>
            <person name="Veenstra G.J."/>
            <person name="Fujiyama A."/>
            <person name="Harland R.M."/>
            <person name="Taira M."/>
            <person name="Rokhsar D.S."/>
        </authorList>
    </citation>
    <scope>NUCLEOTIDE SEQUENCE [LARGE SCALE GENOMIC DNA]</scope>
    <source>
        <strain evidence="4">J</strain>
    </source>
</reference>
<dbReference type="EMBL" id="CM004476">
    <property type="protein sequence ID" value="OCT75997.1"/>
    <property type="molecule type" value="Genomic_DNA"/>
</dbReference>
<keyword evidence="2" id="KW-0472">Membrane</keyword>
<keyword evidence="2" id="KW-0812">Transmembrane</keyword>
<keyword evidence="2" id="KW-1133">Transmembrane helix</keyword>
<evidence type="ECO:0000313" key="3">
    <source>
        <dbReference type="EMBL" id="OCT75997.1"/>
    </source>
</evidence>
<dbReference type="Proteomes" id="UP000694892">
    <property type="component" value="Chromosome 6L"/>
</dbReference>